<reference evidence="1" key="1">
    <citation type="submission" date="2014-09" db="EMBL/GenBank/DDBJ databases">
        <authorList>
            <person name="Magalhaes I.L.F."/>
            <person name="Oliveira U."/>
            <person name="Santos F.R."/>
            <person name="Vidigal T.H.D.A."/>
            <person name="Brescovit A.D."/>
            <person name="Santos A.J."/>
        </authorList>
    </citation>
    <scope>NUCLEOTIDE SEQUENCE</scope>
    <source>
        <tissue evidence="1">Shoot tissue taken approximately 20 cm above the soil surface</tissue>
    </source>
</reference>
<protein>
    <submittedName>
        <fullName evidence="1">Uncharacterized protein</fullName>
    </submittedName>
</protein>
<proteinExistence type="predicted"/>
<organism evidence="1">
    <name type="scientific">Arundo donax</name>
    <name type="common">Giant reed</name>
    <name type="synonym">Donax arundinaceus</name>
    <dbReference type="NCBI Taxonomy" id="35708"/>
    <lineage>
        <taxon>Eukaryota</taxon>
        <taxon>Viridiplantae</taxon>
        <taxon>Streptophyta</taxon>
        <taxon>Embryophyta</taxon>
        <taxon>Tracheophyta</taxon>
        <taxon>Spermatophyta</taxon>
        <taxon>Magnoliopsida</taxon>
        <taxon>Liliopsida</taxon>
        <taxon>Poales</taxon>
        <taxon>Poaceae</taxon>
        <taxon>PACMAD clade</taxon>
        <taxon>Arundinoideae</taxon>
        <taxon>Arundineae</taxon>
        <taxon>Arundo</taxon>
    </lineage>
</organism>
<accession>A0A0A9HAM4</accession>
<name>A0A0A9HAM4_ARUDO</name>
<dbReference type="EMBL" id="GBRH01165032">
    <property type="protein sequence ID" value="JAE32864.1"/>
    <property type="molecule type" value="Transcribed_RNA"/>
</dbReference>
<reference evidence="1" key="2">
    <citation type="journal article" date="2015" name="Data Brief">
        <title>Shoot transcriptome of the giant reed, Arundo donax.</title>
        <authorList>
            <person name="Barrero R.A."/>
            <person name="Guerrero F.D."/>
            <person name="Moolhuijzen P."/>
            <person name="Goolsby J.A."/>
            <person name="Tidwell J."/>
            <person name="Bellgard S.E."/>
            <person name="Bellgard M.I."/>
        </authorList>
    </citation>
    <scope>NUCLEOTIDE SEQUENCE</scope>
    <source>
        <tissue evidence="1">Shoot tissue taken approximately 20 cm above the soil surface</tissue>
    </source>
</reference>
<sequence>MATHYSGVTIFIVDLVEEKQNLGELHAILLVPLVFIILHE</sequence>
<evidence type="ECO:0000313" key="1">
    <source>
        <dbReference type="EMBL" id="JAE32864.1"/>
    </source>
</evidence>
<dbReference type="AlphaFoldDB" id="A0A0A9HAM4"/>